<evidence type="ECO:0000256" key="3">
    <source>
        <dbReference type="ARBA" id="ARBA00022679"/>
    </source>
</evidence>
<dbReference type="Proteomes" id="UP000319801">
    <property type="component" value="Unassembled WGS sequence"/>
</dbReference>
<evidence type="ECO:0000313" key="9">
    <source>
        <dbReference type="Proteomes" id="UP000319801"/>
    </source>
</evidence>
<dbReference type="InterPro" id="IPR049560">
    <property type="entry name" value="MeTrfase_RsmB-F_NOP2_cat"/>
</dbReference>
<evidence type="ECO:0000256" key="5">
    <source>
        <dbReference type="ARBA" id="ARBA00022884"/>
    </source>
</evidence>
<dbReference type="InterPro" id="IPR001678">
    <property type="entry name" value="MeTrfase_RsmB-F_NOP2_dom"/>
</dbReference>
<keyword evidence="5 6" id="KW-0694">RNA-binding</keyword>
<comment type="similarity">
    <text evidence="1 6">Belongs to the class I-like SAM-binding methyltransferase superfamily. RsmB/NOP family.</text>
</comment>
<dbReference type="Pfam" id="PF01189">
    <property type="entry name" value="Methyltr_RsmB-F"/>
    <property type="match status" value="1"/>
</dbReference>
<keyword evidence="2 6" id="KW-0489">Methyltransferase</keyword>
<dbReference type="InterPro" id="IPR036974">
    <property type="entry name" value="PUA_sf"/>
</dbReference>
<dbReference type="SUPFAM" id="SSF88697">
    <property type="entry name" value="PUA domain-like"/>
    <property type="match status" value="1"/>
</dbReference>
<evidence type="ECO:0000313" key="8">
    <source>
        <dbReference type="EMBL" id="TSL34565.1"/>
    </source>
</evidence>
<feature type="binding site" evidence="6">
    <location>
        <position position="315"/>
    </location>
    <ligand>
        <name>S-adenosyl-L-methionine</name>
        <dbReference type="ChEBI" id="CHEBI:59789"/>
    </ligand>
</feature>
<keyword evidence="3 6" id="KW-0808">Transferase</keyword>
<dbReference type="PANTHER" id="PTHR22807">
    <property type="entry name" value="NOP2 YEAST -RELATED NOL1/NOP2/FMU SUN DOMAIN-CONTAINING"/>
    <property type="match status" value="1"/>
</dbReference>
<feature type="binding site" evidence="6">
    <location>
        <begin position="248"/>
        <end position="254"/>
    </location>
    <ligand>
        <name>S-adenosyl-L-methionine</name>
        <dbReference type="ChEBI" id="CHEBI:59789"/>
    </ligand>
</feature>
<dbReference type="InterPro" id="IPR018314">
    <property type="entry name" value="RsmB/NOL1/NOP2-like_CS"/>
</dbReference>
<dbReference type="OrthoDB" id="260824at2759"/>
<dbReference type="GO" id="GO:0008173">
    <property type="term" value="F:RNA methyltransferase activity"/>
    <property type="evidence" value="ECO:0007669"/>
    <property type="project" value="InterPro"/>
</dbReference>
<keyword evidence="9" id="KW-1185">Reference proteome</keyword>
<dbReference type="PRINTS" id="PR02008">
    <property type="entry name" value="RCMTFAMILY"/>
</dbReference>
<dbReference type="PROSITE" id="PS01153">
    <property type="entry name" value="NOL1_NOP2_SUN"/>
    <property type="match status" value="1"/>
</dbReference>
<evidence type="ECO:0000259" key="7">
    <source>
        <dbReference type="PROSITE" id="PS51686"/>
    </source>
</evidence>
<dbReference type="PROSITE" id="PS50890">
    <property type="entry name" value="PUA"/>
    <property type="match status" value="1"/>
</dbReference>
<dbReference type="SUPFAM" id="SSF53335">
    <property type="entry name" value="S-adenosyl-L-methionine-dependent methyltransferases"/>
    <property type="match status" value="1"/>
</dbReference>
<protein>
    <submittedName>
        <fullName evidence="8">25S rRNA (Cytosine(2870)-C(5))-methyltransferase</fullName>
    </submittedName>
</protein>
<dbReference type="CDD" id="cd02440">
    <property type="entry name" value="AdoMet_MTases"/>
    <property type="match status" value="1"/>
</dbReference>
<dbReference type="EMBL" id="VCAZ01000030">
    <property type="protein sequence ID" value="TSL34565.1"/>
    <property type="molecule type" value="Genomic_DNA"/>
</dbReference>
<comment type="caution">
    <text evidence="6">Lacks conserved residue(s) required for the propagation of feature annotation.</text>
</comment>
<dbReference type="GO" id="GO:0001510">
    <property type="term" value="P:RNA methylation"/>
    <property type="evidence" value="ECO:0007669"/>
    <property type="project" value="InterPro"/>
</dbReference>
<dbReference type="Gene3D" id="2.30.130.10">
    <property type="entry name" value="PUA domain"/>
    <property type="match status" value="1"/>
</dbReference>
<evidence type="ECO:0000256" key="6">
    <source>
        <dbReference type="PROSITE-ProRule" id="PRU01023"/>
    </source>
</evidence>
<dbReference type="Gene3D" id="3.40.50.150">
    <property type="entry name" value="Vaccinia Virus protein VP39"/>
    <property type="match status" value="1"/>
</dbReference>
<evidence type="ECO:0000256" key="4">
    <source>
        <dbReference type="ARBA" id="ARBA00022691"/>
    </source>
</evidence>
<dbReference type="PANTHER" id="PTHR22807:SF34">
    <property type="entry name" value="TRNA (CYTOSINE(72)-C(5))-METHYLTRANSFERASE NSUN6"/>
    <property type="match status" value="1"/>
</dbReference>
<comment type="caution">
    <text evidence="8">The sequence shown here is derived from an EMBL/GenBank/DDBJ whole genome shotgun (WGS) entry which is preliminary data.</text>
</comment>
<dbReference type="GO" id="GO:0003723">
    <property type="term" value="F:RNA binding"/>
    <property type="evidence" value="ECO:0007669"/>
    <property type="project" value="UniProtKB-UniRule"/>
</dbReference>
<proteinExistence type="inferred from homology"/>
<reference evidence="8 9" key="1">
    <citation type="journal article" date="2019" name="Genome Biol. Evol.">
        <title>Whole-Genome Sequencing of the Giant Devil Catfish, Bagarius yarrelli.</title>
        <authorList>
            <person name="Jiang W."/>
            <person name="Lv Y."/>
            <person name="Cheng L."/>
            <person name="Yang K."/>
            <person name="Chao B."/>
            <person name="Wang X."/>
            <person name="Li Y."/>
            <person name="Pan X."/>
            <person name="You X."/>
            <person name="Zhang Y."/>
            <person name="Yang J."/>
            <person name="Li J."/>
            <person name="Zhang X."/>
            <person name="Liu S."/>
            <person name="Sun C."/>
            <person name="Yang J."/>
            <person name="Shi Q."/>
        </authorList>
    </citation>
    <scope>NUCLEOTIDE SEQUENCE [LARGE SCALE GENOMIC DNA]</scope>
    <source>
        <strain evidence="8">JWS20170419001</strain>
        <tissue evidence="8">Muscle</tissue>
    </source>
</reference>
<organism evidence="8 9">
    <name type="scientific">Bagarius yarrelli</name>
    <name type="common">Goonch</name>
    <name type="synonym">Bagrus yarrelli</name>
    <dbReference type="NCBI Taxonomy" id="175774"/>
    <lineage>
        <taxon>Eukaryota</taxon>
        <taxon>Metazoa</taxon>
        <taxon>Chordata</taxon>
        <taxon>Craniata</taxon>
        <taxon>Vertebrata</taxon>
        <taxon>Euteleostomi</taxon>
        <taxon>Actinopterygii</taxon>
        <taxon>Neopterygii</taxon>
        <taxon>Teleostei</taxon>
        <taxon>Ostariophysi</taxon>
        <taxon>Siluriformes</taxon>
        <taxon>Sisoridae</taxon>
        <taxon>Sisorinae</taxon>
        <taxon>Bagarius</taxon>
    </lineage>
</organism>
<keyword evidence="4 6" id="KW-0949">S-adenosyl-L-methionine</keyword>
<dbReference type="InterPro" id="IPR015947">
    <property type="entry name" value="PUA-like_sf"/>
</dbReference>
<accession>A0A556TYS9</accession>
<gene>
    <name evidence="8" type="ORF">Baya_6778</name>
</gene>
<evidence type="ECO:0000256" key="2">
    <source>
        <dbReference type="ARBA" id="ARBA00022603"/>
    </source>
</evidence>
<feature type="domain" description="SAM-dependent MTase RsmB/NOP-type" evidence="7">
    <location>
        <begin position="140"/>
        <end position="454"/>
    </location>
</feature>
<dbReference type="PROSITE" id="PS51686">
    <property type="entry name" value="SAM_MT_RSMB_NOP"/>
    <property type="match status" value="1"/>
</dbReference>
<dbReference type="InterPro" id="IPR023267">
    <property type="entry name" value="RCMT"/>
</dbReference>
<name>A0A556TYS9_BAGYA</name>
<evidence type="ECO:0000256" key="1">
    <source>
        <dbReference type="ARBA" id="ARBA00007494"/>
    </source>
</evidence>
<feature type="binding site" evidence="6">
    <location>
        <position position="272"/>
    </location>
    <ligand>
        <name>S-adenosyl-L-methionine</name>
        <dbReference type="ChEBI" id="CHEBI:59789"/>
    </ligand>
</feature>
<dbReference type="CDD" id="cd21150">
    <property type="entry name" value="PUA_NSun6-like"/>
    <property type="match status" value="1"/>
</dbReference>
<dbReference type="AlphaFoldDB" id="A0A556TYS9"/>
<feature type="active site" description="Nucleophile" evidence="6">
    <location>
        <position position="366"/>
    </location>
</feature>
<sequence length="454" mass="49711">MSGIKKDVFPQIEFRSEVQEYLHNVYTNKELVSEIGQEVAEKVFYSLLSCLSHPPKLTCLRASTHIHTLQDIQHRLEEQLAQQHVSSGDSKSVSTCILSHPQLPDVLLLPVRGPRDVSILDAEVIVGAQCGNAVLRGAHVFAPGVLSAPKFMKVGDKVSVFSDVESRCTRGAIQFQGKKVFLGNGVCVMNRSDIFCANGPVRGVAIRLVDALYQSPSFDGVLPNENLPSVVVGHVLGPRPGERILDMCAAPGGKTTHIAALMANQGVVVALDKIKSKVEKISENAQVLQLHCIKAYCYNSIQAVSSDLTLSCSTDAPPYPEESFDRILLDAPCSGLGQRPNMAISYSLKEAVQLLKKGGVLVYSTCTVTLAENEEQVAWALKTFQCLTLEPQEPHLGSQGMPGSELTRDQRRLLQRFRPELSWHKPTDSHVSEDLQLKANTDTIGFFIAKFSKR</sequence>
<dbReference type="InterPro" id="IPR029063">
    <property type="entry name" value="SAM-dependent_MTases_sf"/>
</dbReference>